<accession>A0A9E6ZGC2</accession>
<sequence>MIIIAEMLVFGMVTLSICGGIVVVLAFFWRVIWGMATSRRRRQARSAREQMEYQQTARHVHRGDIDPRNRNRRQRI</sequence>
<evidence type="ECO:0000256" key="1">
    <source>
        <dbReference type="SAM" id="MobiDB-lite"/>
    </source>
</evidence>
<feature type="region of interest" description="Disordered" evidence="1">
    <location>
        <begin position="46"/>
        <end position="76"/>
    </location>
</feature>
<dbReference type="RefSeq" id="WP_152498847.1">
    <property type="nucleotide sequence ID" value="NZ_AURB01000164.1"/>
</dbReference>
<proteinExistence type="predicted"/>
<keyword evidence="2" id="KW-1133">Transmembrane helix</keyword>
<dbReference type="EMBL" id="CP080467">
    <property type="protein sequence ID" value="UNO49860.1"/>
    <property type="molecule type" value="Genomic_DNA"/>
</dbReference>
<evidence type="ECO:0000313" key="3">
    <source>
        <dbReference type="EMBL" id="UNO49860.1"/>
    </source>
</evidence>
<keyword evidence="2" id="KW-0472">Membrane</keyword>
<dbReference type="Proteomes" id="UP000829401">
    <property type="component" value="Chromosome"/>
</dbReference>
<keyword evidence="2" id="KW-0812">Transmembrane</keyword>
<dbReference type="KEGG" id="aaco:K1I37_04950"/>
<feature type="transmembrane region" description="Helical" evidence="2">
    <location>
        <begin position="12"/>
        <end position="33"/>
    </location>
</feature>
<protein>
    <submittedName>
        <fullName evidence="3">Uncharacterized protein</fullName>
    </submittedName>
</protein>
<keyword evidence="4" id="KW-1185">Reference proteome</keyword>
<evidence type="ECO:0000313" key="4">
    <source>
        <dbReference type="Proteomes" id="UP000829401"/>
    </source>
</evidence>
<organism evidence="3 4">
    <name type="scientific">Alicyclobacillus acidoterrestris (strain ATCC 49025 / DSM 3922 / CIP 106132 / NCIMB 13137 / GD3B)</name>
    <dbReference type="NCBI Taxonomy" id="1356854"/>
    <lineage>
        <taxon>Bacteria</taxon>
        <taxon>Bacillati</taxon>
        <taxon>Bacillota</taxon>
        <taxon>Bacilli</taxon>
        <taxon>Bacillales</taxon>
        <taxon>Alicyclobacillaceae</taxon>
        <taxon>Alicyclobacillus</taxon>
    </lineage>
</organism>
<dbReference type="AlphaFoldDB" id="A0A9E6ZGC2"/>
<reference evidence="4" key="1">
    <citation type="journal article" date="2022" name="G3 (Bethesda)">
        <title>Unveiling the complete genome sequence of Alicyclobacillus acidoterrestris DSM 3922T, a taint-producing strain.</title>
        <authorList>
            <person name="Leonardo I.C."/>
            <person name="Barreto Crespo M.T."/>
            <person name="Gaspar F.B."/>
        </authorList>
    </citation>
    <scope>NUCLEOTIDE SEQUENCE [LARGE SCALE GENOMIC DNA]</scope>
    <source>
        <strain evidence="4">DSM 3922</strain>
    </source>
</reference>
<name>A0A9E6ZGC2_ALIAG</name>
<evidence type="ECO:0000256" key="2">
    <source>
        <dbReference type="SAM" id="Phobius"/>
    </source>
</evidence>
<gene>
    <name evidence="3" type="ORF">K1I37_04950</name>
</gene>